<dbReference type="GO" id="GO:0000155">
    <property type="term" value="F:phosphorelay sensor kinase activity"/>
    <property type="evidence" value="ECO:0007669"/>
    <property type="project" value="InterPro"/>
</dbReference>
<evidence type="ECO:0000313" key="9">
    <source>
        <dbReference type="EMBL" id="RVT93637.1"/>
    </source>
</evidence>
<dbReference type="Gene3D" id="1.10.287.130">
    <property type="match status" value="1"/>
</dbReference>
<keyword evidence="5" id="KW-0175">Coiled coil</keyword>
<dbReference type="AlphaFoldDB" id="A0A437M7S7"/>
<dbReference type="SMART" id="SM00387">
    <property type="entry name" value="HATPase_c"/>
    <property type="match status" value="1"/>
</dbReference>
<reference evidence="9 10" key="1">
    <citation type="submission" date="2019-01" db="EMBL/GenBank/DDBJ databases">
        <authorList>
            <person name="Chen W.-M."/>
        </authorList>
    </citation>
    <scope>NUCLEOTIDE SEQUENCE [LARGE SCALE GENOMIC DNA]</scope>
    <source>
        <strain evidence="9 10">CCP-7</strain>
    </source>
</reference>
<dbReference type="SMART" id="SM00448">
    <property type="entry name" value="REC"/>
    <property type="match status" value="1"/>
</dbReference>
<feature type="transmembrane region" description="Helical" evidence="6">
    <location>
        <begin position="12"/>
        <end position="33"/>
    </location>
</feature>
<dbReference type="Gene3D" id="3.30.450.20">
    <property type="entry name" value="PAS domain"/>
    <property type="match status" value="2"/>
</dbReference>
<dbReference type="InterPro" id="IPR001789">
    <property type="entry name" value="Sig_transdc_resp-reg_receiver"/>
</dbReference>
<comment type="caution">
    <text evidence="9">The sequence shown here is derived from an EMBL/GenBank/DDBJ whole genome shotgun (WGS) entry which is preliminary data.</text>
</comment>
<dbReference type="CDD" id="cd00082">
    <property type="entry name" value="HisKA"/>
    <property type="match status" value="1"/>
</dbReference>
<dbReference type="InterPro" id="IPR005467">
    <property type="entry name" value="His_kinase_dom"/>
</dbReference>
<dbReference type="Gene3D" id="3.40.50.2300">
    <property type="match status" value="1"/>
</dbReference>
<proteinExistence type="predicted"/>
<dbReference type="PROSITE" id="PS50109">
    <property type="entry name" value="HIS_KIN"/>
    <property type="match status" value="1"/>
</dbReference>
<evidence type="ECO:0000259" key="8">
    <source>
        <dbReference type="PROSITE" id="PS50110"/>
    </source>
</evidence>
<dbReference type="EC" id="2.7.13.3" evidence="2"/>
<keyword evidence="10" id="KW-1185">Reference proteome</keyword>
<evidence type="ECO:0000256" key="4">
    <source>
        <dbReference type="PROSITE-ProRule" id="PRU00169"/>
    </source>
</evidence>
<dbReference type="Pfam" id="PF00512">
    <property type="entry name" value="HisKA"/>
    <property type="match status" value="1"/>
</dbReference>
<dbReference type="InterPro" id="IPR004358">
    <property type="entry name" value="Sig_transdc_His_kin-like_C"/>
</dbReference>
<sequence length="747" mass="79587">MAPAAFATVRARLVLLVAVLLVPAAIVAAALLWRSYHEEHRAAETQLTGMTRAMSIAVDRDIGQARVLVEALSASWWLKHGRWREFDAQAREVVAGTDRWVSVVTEDGRLLVNTHYPVGQLPVRNVKLAVSGTIGIGDRIVLHNLHFGVAPREPIVIVTRTIRTEDGQRLLLNVVRRASSFLELMQQQHIPPRWTGVVVDGNRTVIARSRANEAFVGKSVSPSMRERLAQSDEDVQPTVTLDGISSITAWKTSPTTRWTMIVAVPRDEMARGARGALIAGTILGIALLGLGLVGAVLVGRGIARPLERLSRAAGGLAEGGALPPPSGLAEIDAVQIALAGAAKLLRAREQELRDLNQDLEARVTERTRELAEATESLVQAQKMEAVGRLTGGIAHDFNNLLTAVIGNIELIEKGNADPKVARRLANARSAAERGARLTGQLLAFSRRQRLHTEAVDVNAVVTSASELLHSTLGSAIEIETALGADLPAVEADATQLDLILLNLAINARDAMPDGGRLRIVTAAQSVDDAPRGAEAPGPGDYVAIRVEDQGTGMSAETLSRVFEPFFTTKETGHGTGLGLPQVLGILKQMQGGIAIESTQGIGTVVTIYLPISGGVPVHAVPAPVTIGPDWSGVCVLLVDDDPDVRGVTAEMLREQGCEVVEAGSGREGLAQLESEPAIDFALLDFAMPGLNGAEAARLIRAQRPDLPILLMSGYADLEQLGALWSGPMLSKPFTAATLRARMDELRA</sequence>
<gene>
    <name evidence="9" type="ORF">EOD43_07150</name>
</gene>
<evidence type="ECO:0000256" key="1">
    <source>
        <dbReference type="ARBA" id="ARBA00000085"/>
    </source>
</evidence>
<feature type="coiled-coil region" evidence="5">
    <location>
        <begin position="338"/>
        <end position="376"/>
    </location>
</feature>
<evidence type="ECO:0000259" key="7">
    <source>
        <dbReference type="PROSITE" id="PS50109"/>
    </source>
</evidence>
<dbReference type="PANTHER" id="PTHR43065">
    <property type="entry name" value="SENSOR HISTIDINE KINASE"/>
    <property type="match status" value="1"/>
</dbReference>
<dbReference type="PANTHER" id="PTHR43065:SF42">
    <property type="entry name" value="TWO-COMPONENT SENSOR PPRA"/>
    <property type="match status" value="1"/>
</dbReference>
<dbReference type="Pfam" id="PF02518">
    <property type="entry name" value="HATPase_c"/>
    <property type="match status" value="1"/>
</dbReference>
<dbReference type="InterPro" id="IPR003594">
    <property type="entry name" value="HATPase_dom"/>
</dbReference>
<dbReference type="InterPro" id="IPR036097">
    <property type="entry name" value="HisK_dim/P_sf"/>
</dbReference>
<keyword evidence="6" id="KW-0472">Membrane</keyword>
<dbReference type="SMART" id="SM00388">
    <property type="entry name" value="HisKA"/>
    <property type="match status" value="1"/>
</dbReference>
<dbReference type="CDD" id="cd18774">
    <property type="entry name" value="PDC2_HK_sensor"/>
    <property type="match status" value="1"/>
</dbReference>
<dbReference type="OrthoDB" id="9796100at2"/>
<dbReference type="InterPro" id="IPR036890">
    <property type="entry name" value="HATPase_C_sf"/>
</dbReference>
<dbReference type="InterPro" id="IPR011006">
    <property type="entry name" value="CheY-like_superfamily"/>
</dbReference>
<evidence type="ECO:0000256" key="2">
    <source>
        <dbReference type="ARBA" id="ARBA00012438"/>
    </source>
</evidence>
<dbReference type="InterPro" id="IPR003661">
    <property type="entry name" value="HisK_dim/P_dom"/>
</dbReference>
<evidence type="ECO:0000256" key="5">
    <source>
        <dbReference type="SAM" id="Coils"/>
    </source>
</evidence>
<keyword evidence="6" id="KW-1133">Transmembrane helix</keyword>
<dbReference type="Proteomes" id="UP000282971">
    <property type="component" value="Unassembled WGS sequence"/>
</dbReference>
<evidence type="ECO:0000313" key="10">
    <source>
        <dbReference type="Proteomes" id="UP000282971"/>
    </source>
</evidence>
<organism evidence="9 10">
    <name type="scientific">Sphingomonas crocodyli</name>
    <dbReference type="NCBI Taxonomy" id="1979270"/>
    <lineage>
        <taxon>Bacteria</taxon>
        <taxon>Pseudomonadati</taxon>
        <taxon>Pseudomonadota</taxon>
        <taxon>Alphaproteobacteria</taxon>
        <taxon>Sphingomonadales</taxon>
        <taxon>Sphingomonadaceae</taxon>
        <taxon>Sphingomonas</taxon>
    </lineage>
</organism>
<evidence type="ECO:0000256" key="6">
    <source>
        <dbReference type="SAM" id="Phobius"/>
    </source>
</evidence>
<dbReference type="SUPFAM" id="SSF52172">
    <property type="entry name" value="CheY-like"/>
    <property type="match status" value="1"/>
</dbReference>
<dbReference type="Pfam" id="PF00072">
    <property type="entry name" value="Response_reg"/>
    <property type="match status" value="1"/>
</dbReference>
<evidence type="ECO:0000256" key="3">
    <source>
        <dbReference type="ARBA" id="ARBA00022553"/>
    </source>
</evidence>
<dbReference type="SUPFAM" id="SSF47384">
    <property type="entry name" value="Homodimeric domain of signal transducing histidine kinase"/>
    <property type="match status" value="1"/>
</dbReference>
<dbReference type="EMBL" id="SACN01000001">
    <property type="protein sequence ID" value="RVT93637.1"/>
    <property type="molecule type" value="Genomic_DNA"/>
</dbReference>
<dbReference type="Gene3D" id="3.30.565.10">
    <property type="entry name" value="Histidine kinase-like ATPase, C-terminal domain"/>
    <property type="match status" value="1"/>
</dbReference>
<feature type="domain" description="Response regulatory" evidence="8">
    <location>
        <begin position="634"/>
        <end position="746"/>
    </location>
</feature>
<keyword evidence="6" id="KW-0812">Transmembrane</keyword>
<keyword evidence="3 4" id="KW-0597">Phosphoprotein</keyword>
<name>A0A437M7S7_9SPHN</name>
<feature type="modified residue" description="4-aspartylphosphate" evidence="4">
    <location>
        <position position="684"/>
    </location>
</feature>
<feature type="transmembrane region" description="Helical" evidence="6">
    <location>
        <begin position="276"/>
        <end position="298"/>
    </location>
</feature>
<keyword evidence="9" id="KW-0808">Transferase</keyword>
<accession>A0A437M7S7</accession>
<protein>
    <recommendedName>
        <fullName evidence="2">histidine kinase</fullName>
        <ecNumber evidence="2">2.7.13.3</ecNumber>
    </recommendedName>
</protein>
<dbReference type="RefSeq" id="WP_127742446.1">
    <property type="nucleotide sequence ID" value="NZ_SACN01000001.1"/>
</dbReference>
<dbReference type="PROSITE" id="PS50110">
    <property type="entry name" value="RESPONSE_REGULATORY"/>
    <property type="match status" value="1"/>
</dbReference>
<feature type="domain" description="Histidine kinase" evidence="7">
    <location>
        <begin position="392"/>
        <end position="613"/>
    </location>
</feature>
<keyword evidence="9" id="KW-0418">Kinase</keyword>
<dbReference type="SUPFAM" id="SSF55874">
    <property type="entry name" value="ATPase domain of HSP90 chaperone/DNA topoisomerase II/histidine kinase"/>
    <property type="match status" value="1"/>
</dbReference>
<comment type="catalytic activity">
    <reaction evidence="1">
        <text>ATP + protein L-histidine = ADP + protein N-phospho-L-histidine.</text>
        <dbReference type="EC" id="2.7.13.3"/>
    </reaction>
</comment>
<dbReference type="PRINTS" id="PR00344">
    <property type="entry name" value="BCTRLSENSOR"/>
</dbReference>